<keyword evidence="3" id="KW-1185">Reference proteome</keyword>
<accession>A0A1H3BIQ2</accession>
<keyword evidence="1" id="KW-1133">Transmembrane helix</keyword>
<gene>
    <name evidence="2" type="ORF">SAMN04488579_10296</name>
</gene>
<proteinExistence type="predicted"/>
<keyword evidence="1" id="KW-0472">Membrane</keyword>
<sequence length="49" mass="5083">MNDVLIIIGFVLLVVGLYLFVSVAAAVFGLSVICIAAGVILSYIKGRGN</sequence>
<protein>
    <submittedName>
        <fullName evidence="2">Uncharacterized protein</fullName>
    </submittedName>
</protein>
<dbReference type="STRING" id="1528.SAMN04488579_10296"/>
<keyword evidence="1" id="KW-0812">Transmembrane</keyword>
<evidence type="ECO:0000313" key="2">
    <source>
        <dbReference type="EMBL" id="SDX41823.1"/>
    </source>
</evidence>
<reference evidence="3" key="1">
    <citation type="submission" date="2016-10" db="EMBL/GenBank/DDBJ databases">
        <authorList>
            <person name="Varghese N."/>
            <person name="Submissions S."/>
        </authorList>
    </citation>
    <scope>NUCLEOTIDE SEQUENCE [LARGE SCALE GENOMIC DNA]</scope>
    <source>
        <strain evidence="3">VPI 5359</strain>
    </source>
</reference>
<evidence type="ECO:0000313" key="3">
    <source>
        <dbReference type="Proteomes" id="UP000199652"/>
    </source>
</evidence>
<feature type="transmembrane region" description="Helical" evidence="1">
    <location>
        <begin position="6"/>
        <end position="39"/>
    </location>
</feature>
<dbReference type="Proteomes" id="UP000199652">
    <property type="component" value="Unassembled WGS sequence"/>
</dbReference>
<dbReference type="RefSeq" id="WP_176770794.1">
    <property type="nucleotide sequence ID" value="NZ_FNOU01000002.1"/>
</dbReference>
<name>A0A1H3BIQ2_EUBBA</name>
<evidence type="ECO:0000256" key="1">
    <source>
        <dbReference type="SAM" id="Phobius"/>
    </source>
</evidence>
<dbReference type="AlphaFoldDB" id="A0A1H3BIQ2"/>
<organism evidence="2 3">
    <name type="scientific">Eubacterium barkeri</name>
    <name type="common">Clostridium barkeri</name>
    <dbReference type="NCBI Taxonomy" id="1528"/>
    <lineage>
        <taxon>Bacteria</taxon>
        <taxon>Bacillati</taxon>
        <taxon>Bacillota</taxon>
        <taxon>Clostridia</taxon>
        <taxon>Eubacteriales</taxon>
        <taxon>Eubacteriaceae</taxon>
        <taxon>Eubacterium</taxon>
    </lineage>
</organism>
<dbReference type="EMBL" id="FNOU01000002">
    <property type="protein sequence ID" value="SDX41823.1"/>
    <property type="molecule type" value="Genomic_DNA"/>
</dbReference>